<proteinExistence type="predicted"/>
<evidence type="ECO:0000313" key="1">
    <source>
        <dbReference type="EMBL" id="ROW08504.1"/>
    </source>
</evidence>
<dbReference type="SUPFAM" id="SSF50129">
    <property type="entry name" value="GroES-like"/>
    <property type="match status" value="1"/>
</dbReference>
<dbReference type="PANTHER" id="PTHR43677">
    <property type="entry name" value="SHORT-CHAIN DEHYDROGENASE/REDUCTASE"/>
    <property type="match status" value="1"/>
</dbReference>
<dbReference type="STRING" id="356882.A0A423WY94"/>
<dbReference type="EMBL" id="LKEA01000006">
    <property type="protein sequence ID" value="ROW08504.1"/>
    <property type="molecule type" value="Genomic_DNA"/>
</dbReference>
<dbReference type="PANTHER" id="PTHR43677:SF11">
    <property type="entry name" value="ZINC-CONTAINING ALCOHOL DEHYDROGENASE"/>
    <property type="match status" value="1"/>
</dbReference>
<dbReference type="InterPro" id="IPR036291">
    <property type="entry name" value="NAD(P)-bd_dom_sf"/>
</dbReference>
<dbReference type="InterPro" id="IPR051397">
    <property type="entry name" value="Zn-ADH-like_protein"/>
</dbReference>
<dbReference type="Gene3D" id="3.40.50.720">
    <property type="entry name" value="NAD(P)-binding Rossmann-like Domain"/>
    <property type="match status" value="1"/>
</dbReference>
<keyword evidence="2" id="KW-1185">Reference proteome</keyword>
<sequence length="314" mass="33356">MKGAHVISWGSSPVFTDLPDLPQPSSTQLQLKVLAVGVPRVVQARAAGKHSSAQNKPLPFDPSLDGVGVDESTGDLYFITVGPKGGAPLFAERINAERSQLIPLEKDADPVTVAALVNPVSSSWMALTSRAIGGCQGRNILVLGATGASGRIAVEVARLLGAARIVGIARSADKLTTVEGLDERFLLKEPFQLPESIGSLHIILDYVGGRAAVEVMKQAQVEPGTNLEYVHIGDLAGEDDIVVPSGLLNKKPLRITGSGMGAWSKEEMKRETPRLVAATAKMARTADIFNAPLADVQFVWDTEDAKNKRLVFIP</sequence>
<evidence type="ECO:0008006" key="3">
    <source>
        <dbReference type="Google" id="ProtNLM"/>
    </source>
</evidence>
<organism evidence="1 2">
    <name type="scientific">Cytospora schulzeri</name>
    <dbReference type="NCBI Taxonomy" id="448051"/>
    <lineage>
        <taxon>Eukaryota</taxon>
        <taxon>Fungi</taxon>
        <taxon>Dikarya</taxon>
        <taxon>Ascomycota</taxon>
        <taxon>Pezizomycotina</taxon>
        <taxon>Sordariomycetes</taxon>
        <taxon>Sordariomycetidae</taxon>
        <taxon>Diaporthales</taxon>
        <taxon>Cytosporaceae</taxon>
        <taxon>Cytospora</taxon>
    </lineage>
</organism>
<name>A0A423WY94_9PEZI</name>
<reference evidence="1 2" key="1">
    <citation type="submission" date="2015-09" db="EMBL/GenBank/DDBJ databases">
        <title>Host preference determinants of Valsa canker pathogens revealed by comparative genomics.</title>
        <authorList>
            <person name="Yin Z."/>
            <person name="Huang L."/>
        </authorList>
    </citation>
    <scope>NUCLEOTIDE SEQUENCE [LARGE SCALE GENOMIC DNA]</scope>
    <source>
        <strain evidence="1 2">03-1</strain>
    </source>
</reference>
<dbReference type="Proteomes" id="UP000283895">
    <property type="component" value="Unassembled WGS sequence"/>
</dbReference>
<dbReference type="InterPro" id="IPR011032">
    <property type="entry name" value="GroES-like_sf"/>
</dbReference>
<protein>
    <recommendedName>
        <fullName evidence="3">Enoyl reductase (ER) domain-containing protein</fullName>
    </recommendedName>
</protein>
<comment type="caution">
    <text evidence="1">The sequence shown here is derived from an EMBL/GenBank/DDBJ whole genome shotgun (WGS) entry which is preliminary data.</text>
</comment>
<dbReference type="SUPFAM" id="SSF51735">
    <property type="entry name" value="NAD(P)-binding Rossmann-fold domains"/>
    <property type="match status" value="1"/>
</dbReference>
<evidence type="ECO:0000313" key="2">
    <source>
        <dbReference type="Proteomes" id="UP000283895"/>
    </source>
</evidence>
<dbReference type="GO" id="GO:0016491">
    <property type="term" value="F:oxidoreductase activity"/>
    <property type="evidence" value="ECO:0007669"/>
    <property type="project" value="TreeGrafter"/>
</dbReference>
<accession>A0A423WY94</accession>
<dbReference type="OrthoDB" id="809632at2759"/>
<dbReference type="Gene3D" id="3.90.180.10">
    <property type="entry name" value="Medium-chain alcohol dehydrogenases, catalytic domain"/>
    <property type="match status" value="1"/>
</dbReference>
<dbReference type="AlphaFoldDB" id="A0A423WY94"/>
<gene>
    <name evidence="1" type="ORF">VMCG_03064</name>
</gene>